<protein>
    <submittedName>
        <fullName evidence="1">Uncharacterized protein</fullName>
    </submittedName>
</protein>
<organism evidence="1">
    <name type="scientific">Arundo donax</name>
    <name type="common">Giant reed</name>
    <name type="synonym">Donax arundinaceus</name>
    <dbReference type="NCBI Taxonomy" id="35708"/>
    <lineage>
        <taxon>Eukaryota</taxon>
        <taxon>Viridiplantae</taxon>
        <taxon>Streptophyta</taxon>
        <taxon>Embryophyta</taxon>
        <taxon>Tracheophyta</taxon>
        <taxon>Spermatophyta</taxon>
        <taxon>Magnoliopsida</taxon>
        <taxon>Liliopsida</taxon>
        <taxon>Poales</taxon>
        <taxon>Poaceae</taxon>
        <taxon>PACMAD clade</taxon>
        <taxon>Arundinoideae</taxon>
        <taxon>Arundineae</taxon>
        <taxon>Arundo</taxon>
    </lineage>
</organism>
<reference evidence="1" key="2">
    <citation type="journal article" date="2015" name="Data Brief">
        <title>Shoot transcriptome of the giant reed, Arundo donax.</title>
        <authorList>
            <person name="Barrero R.A."/>
            <person name="Guerrero F.D."/>
            <person name="Moolhuijzen P."/>
            <person name="Goolsby J.A."/>
            <person name="Tidwell J."/>
            <person name="Bellgard S.E."/>
            <person name="Bellgard M.I."/>
        </authorList>
    </citation>
    <scope>NUCLEOTIDE SEQUENCE</scope>
    <source>
        <tissue evidence="1">Shoot tissue taken approximately 20 cm above the soil surface</tissue>
    </source>
</reference>
<proteinExistence type="predicted"/>
<accession>A0A0A8Y4H6</accession>
<dbReference type="EMBL" id="GBRH01277076">
    <property type="protein sequence ID" value="JAD20819.1"/>
    <property type="molecule type" value="Transcribed_RNA"/>
</dbReference>
<sequence>MEKGVIQQGGREGGV</sequence>
<name>A0A0A8Y4H6_ARUDO</name>
<reference evidence="1" key="1">
    <citation type="submission" date="2014-09" db="EMBL/GenBank/DDBJ databases">
        <authorList>
            <person name="Magalhaes I.L.F."/>
            <person name="Oliveira U."/>
            <person name="Santos F.R."/>
            <person name="Vidigal T.H.D.A."/>
            <person name="Brescovit A.D."/>
            <person name="Santos A.J."/>
        </authorList>
    </citation>
    <scope>NUCLEOTIDE SEQUENCE</scope>
    <source>
        <tissue evidence="1">Shoot tissue taken approximately 20 cm above the soil surface</tissue>
    </source>
</reference>
<evidence type="ECO:0000313" key="1">
    <source>
        <dbReference type="EMBL" id="JAD20819.1"/>
    </source>
</evidence>